<sequence length="220" mass="24078">MTLRLADRPDWGYLLAEFAELYRRGKAGGSARIRAHQRAVREAVARTIAANPDVIDRVPETKPVTAHLKRALDQGRRESTQSVIRAIESVLPELCWLYGYEKVPKGLARKYAYAEFAGPHGPVVTSEVILGIVLFAPGCTYPAHAHEGLTESYYTLSGAVSENDDGVYAPGSLIFNPPGRMHRITVGDSEPSLLSYAWHGPSDVLAGQKMTFSRSKGTRA</sequence>
<dbReference type="Gene3D" id="2.60.120.10">
    <property type="entry name" value="Jelly Rolls"/>
    <property type="match status" value="1"/>
</dbReference>
<dbReference type="Proteomes" id="UP000655420">
    <property type="component" value="Unassembled WGS sequence"/>
</dbReference>
<proteinExistence type="predicted"/>
<protein>
    <submittedName>
        <fullName evidence="1">Cupin domain-containing protein</fullName>
    </submittedName>
</protein>
<reference evidence="1" key="1">
    <citation type="submission" date="2020-12" db="EMBL/GenBank/DDBJ databases">
        <title>Bacterial taxonomy.</title>
        <authorList>
            <person name="Pan X."/>
        </authorList>
    </citation>
    <scope>NUCLEOTIDE SEQUENCE</scope>
    <source>
        <strain evidence="1">M0105</strain>
    </source>
</reference>
<comment type="caution">
    <text evidence="1">The sequence shown here is derived from an EMBL/GenBank/DDBJ whole genome shotgun (WGS) entry which is preliminary data.</text>
</comment>
<name>A0A8J7M6K7_9RHOB</name>
<dbReference type="EMBL" id="JAEHHL010000002">
    <property type="protein sequence ID" value="MBK0398797.1"/>
    <property type="molecule type" value="Genomic_DNA"/>
</dbReference>
<accession>A0A8J7M6K7</accession>
<keyword evidence="2" id="KW-1185">Reference proteome</keyword>
<dbReference type="InterPro" id="IPR011051">
    <property type="entry name" value="RmlC_Cupin_sf"/>
</dbReference>
<dbReference type="GO" id="GO:0047869">
    <property type="term" value="F:dimethylpropiothetin dethiomethylase activity"/>
    <property type="evidence" value="ECO:0007669"/>
    <property type="project" value="InterPro"/>
</dbReference>
<dbReference type="AlphaFoldDB" id="A0A8J7M6K7"/>
<evidence type="ECO:0000313" key="1">
    <source>
        <dbReference type="EMBL" id="MBK0398797.1"/>
    </source>
</evidence>
<gene>
    <name evidence="1" type="ORF">H0I76_06325</name>
</gene>
<dbReference type="InterPro" id="IPR014710">
    <property type="entry name" value="RmlC-like_jellyroll"/>
</dbReference>
<organism evidence="1 2">
    <name type="scientific">Thermohalobaculum xanthum</name>
    <dbReference type="NCBI Taxonomy" id="2753746"/>
    <lineage>
        <taxon>Bacteria</taxon>
        <taxon>Pseudomonadati</taxon>
        <taxon>Pseudomonadota</taxon>
        <taxon>Alphaproteobacteria</taxon>
        <taxon>Rhodobacterales</taxon>
        <taxon>Paracoccaceae</taxon>
        <taxon>Thermohalobaculum</taxon>
    </lineage>
</organism>
<dbReference type="SUPFAM" id="SSF51182">
    <property type="entry name" value="RmlC-like cupins"/>
    <property type="match status" value="1"/>
</dbReference>
<evidence type="ECO:0000313" key="2">
    <source>
        <dbReference type="Proteomes" id="UP000655420"/>
    </source>
</evidence>
<dbReference type="RefSeq" id="WP_200608421.1">
    <property type="nucleotide sequence ID" value="NZ_JAEHHL010000002.1"/>
</dbReference>
<dbReference type="Pfam" id="PF16867">
    <property type="entry name" value="DMSP_lyase"/>
    <property type="match status" value="1"/>
</dbReference>
<dbReference type="InterPro" id="IPR031723">
    <property type="entry name" value="DMSP_lyase"/>
</dbReference>